<dbReference type="GO" id="GO:0016787">
    <property type="term" value="F:hydrolase activity"/>
    <property type="evidence" value="ECO:0007669"/>
    <property type="project" value="UniProtKB-KW"/>
</dbReference>
<dbReference type="PANTHER" id="PTHR48081">
    <property type="entry name" value="AB HYDROLASE SUPERFAMILY PROTEIN C4A8.06C"/>
    <property type="match status" value="1"/>
</dbReference>
<gene>
    <name evidence="3" type="ORF">APUU_41727S</name>
</gene>
<evidence type="ECO:0000313" key="4">
    <source>
        <dbReference type="Proteomes" id="UP000654913"/>
    </source>
</evidence>
<dbReference type="InterPro" id="IPR013094">
    <property type="entry name" value="AB_hydrolase_3"/>
</dbReference>
<dbReference type="SUPFAM" id="SSF53474">
    <property type="entry name" value="alpha/beta-Hydrolases"/>
    <property type="match status" value="1"/>
</dbReference>
<keyword evidence="1" id="KW-0378">Hydrolase</keyword>
<reference evidence="3" key="1">
    <citation type="submission" date="2021-01" db="EMBL/GenBank/DDBJ databases">
        <authorList>
            <consortium name="Aspergillus puulaauensis MK2 genome sequencing consortium"/>
            <person name="Kazuki M."/>
            <person name="Futagami T."/>
        </authorList>
    </citation>
    <scope>NUCLEOTIDE SEQUENCE</scope>
    <source>
        <strain evidence="3">MK2</strain>
    </source>
</reference>
<proteinExistence type="predicted"/>
<evidence type="ECO:0000256" key="1">
    <source>
        <dbReference type="ARBA" id="ARBA00022801"/>
    </source>
</evidence>
<dbReference type="GeneID" id="64975288"/>
<dbReference type="PANTHER" id="PTHR48081:SF8">
    <property type="entry name" value="ALPHA_BETA HYDROLASE FOLD-3 DOMAIN-CONTAINING PROTEIN-RELATED"/>
    <property type="match status" value="1"/>
</dbReference>
<keyword evidence="4" id="KW-1185">Reference proteome</keyword>
<dbReference type="EMBL" id="AP024446">
    <property type="protein sequence ID" value="BCS25283.1"/>
    <property type="molecule type" value="Genomic_DNA"/>
</dbReference>
<dbReference type="InterPro" id="IPR050300">
    <property type="entry name" value="GDXG_lipolytic_enzyme"/>
</dbReference>
<dbReference type="Pfam" id="PF07859">
    <property type="entry name" value="Abhydrolase_3"/>
    <property type="match status" value="1"/>
</dbReference>
<feature type="domain" description="Alpha/beta hydrolase fold-3" evidence="2">
    <location>
        <begin position="87"/>
        <end position="295"/>
    </location>
</feature>
<dbReference type="Proteomes" id="UP000654913">
    <property type="component" value="Chromosome 4"/>
</dbReference>
<sequence length="320" mass="34479">MSTPPPSIEFDTELALILPNIPIPKNLTVEMLPAVREASAKAATADTLTQGKPIAHREVTIPGPEGPITLSIFERTTESAKSGRPGIFHIHGGGRILGHRFSGVATILQWVVDHDAVCVSIEYRLAPDSPGMVAVDECYRGLQWMADSTDKLGIDPQKLMIAGQSTSGGLAAGVALAARDRNGPQLCAQLLMCPQINDRNNTVSSRQFLDRGIWNAKDNALGWECALGTSTGSDEISPYLAPARAADLSCLPPAYIDVGSAEVFRDEDVHYALKLWESGVQAELHVWPGGFHVFEQMAPNSELGRRVIAARNAWVQRVLG</sequence>
<name>A0A7R8APX1_9EURO</name>
<protein>
    <recommendedName>
        <fullName evidence="2">Alpha/beta hydrolase fold-3 domain-containing protein</fullName>
    </recommendedName>
</protein>
<evidence type="ECO:0000259" key="2">
    <source>
        <dbReference type="Pfam" id="PF07859"/>
    </source>
</evidence>
<dbReference type="RefSeq" id="XP_041557477.1">
    <property type="nucleotide sequence ID" value="XM_041704943.1"/>
</dbReference>
<dbReference type="InterPro" id="IPR029058">
    <property type="entry name" value="AB_hydrolase_fold"/>
</dbReference>
<accession>A0A7R8APX1</accession>
<evidence type="ECO:0000313" key="3">
    <source>
        <dbReference type="EMBL" id="BCS25283.1"/>
    </source>
</evidence>
<dbReference type="Gene3D" id="3.40.50.1820">
    <property type="entry name" value="alpha/beta hydrolase"/>
    <property type="match status" value="1"/>
</dbReference>
<organism evidence="3 4">
    <name type="scientific">Aspergillus puulaauensis</name>
    <dbReference type="NCBI Taxonomy" id="1220207"/>
    <lineage>
        <taxon>Eukaryota</taxon>
        <taxon>Fungi</taxon>
        <taxon>Dikarya</taxon>
        <taxon>Ascomycota</taxon>
        <taxon>Pezizomycotina</taxon>
        <taxon>Eurotiomycetes</taxon>
        <taxon>Eurotiomycetidae</taxon>
        <taxon>Eurotiales</taxon>
        <taxon>Aspergillaceae</taxon>
        <taxon>Aspergillus</taxon>
    </lineage>
</organism>
<dbReference type="AlphaFoldDB" id="A0A7R8APX1"/>
<dbReference type="OrthoDB" id="433474at2759"/>
<dbReference type="KEGG" id="apuu:APUU_41727S"/>
<reference evidence="3" key="2">
    <citation type="submission" date="2021-02" db="EMBL/GenBank/DDBJ databases">
        <title>Aspergillus puulaauensis MK2 genome sequence.</title>
        <authorList>
            <person name="Futagami T."/>
            <person name="Mori K."/>
            <person name="Kadooka C."/>
            <person name="Tanaka T."/>
        </authorList>
    </citation>
    <scope>NUCLEOTIDE SEQUENCE</scope>
    <source>
        <strain evidence="3">MK2</strain>
    </source>
</reference>